<proteinExistence type="predicted"/>
<keyword evidence="2" id="KW-1185">Reference proteome</keyword>
<accession>I4YNP7</accession>
<sequence length="79" mass="8850">MSWSHVTHMICASKLKSPDVLRNPTLPYTVYFLLADYAPTARCFPHLQTSVWRKLTASGRSHVFSMDEGHNASLGGAMR</sequence>
<protein>
    <submittedName>
        <fullName evidence="1">Uncharacterized protein</fullName>
    </submittedName>
</protein>
<dbReference type="EMBL" id="JH660647">
    <property type="protein sequence ID" value="EIM25589.1"/>
    <property type="molecule type" value="Genomic_DNA"/>
</dbReference>
<evidence type="ECO:0000313" key="2">
    <source>
        <dbReference type="Proteomes" id="UP000003947"/>
    </source>
</evidence>
<reference evidence="1 2" key="1">
    <citation type="submission" date="2012-02" db="EMBL/GenBank/DDBJ databases">
        <title>Improved High-Quality Draft sequence of Microvirga sp. WSM3557.</title>
        <authorList>
            <consortium name="US DOE Joint Genome Institute"/>
            <person name="Lucas S."/>
            <person name="Han J."/>
            <person name="Lapidus A."/>
            <person name="Cheng J.-F."/>
            <person name="Goodwin L."/>
            <person name="Pitluck S."/>
            <person name="Peters L."/>
            <person name="Zhang X."/>
            <person name="Detter J.C."/>
            <person name="Han C."/>
            <person name="Tapia R."/>
            <person name="Land M."/>
            <person name="Hauser L."/>
            <person name="Kyrpides N."/>
            <person name="Ivanova N."/>
            <person name="Pagani I."/>
            <person name="Brau L."/>
            <person name="Yates R."/>
            <person name="O'Hara G."/>
            <person name="Rui T."/>
            <person name="Howieson J."/>
            <person name="Reeve W."/>
            <person name="Woyke T."/>
        </authorList>
    </citation>
    <scope>NUCLEOTIDE SEQUENCE [LARGE SCALE GENOMIC DNA]</scope>
    <source>
        <strain evidence="1 2">WSM3557</strain>
    </source>
</reference>
<dbReference type="AlphaFoldDB" id="I4YNP7"/>
<dbReference type="HOGENOM" id="CLU_2602104_0_0_5"/>
<dbReference type="PATRIC" id="fig|864069.3.peg.6763"/>
<organism evidence="1 2">
    <name type="scientific">Microvirga lotononidis</name>
    <dbReference type="NCBI Taxonomy" id="864069"/>
    <lineage>
        <taxon>Bacteria</taxon>
        <taxon>Pseudomonadati</taxon>
        <taxon>Pseudomonadota</taxon>
        <taxon>Alphaproteobacteria</taxon>
        <taxon>Hyphomicrobiales</taxon>
        <taxon>Methylobacteriaceae</taxon>
        <taxon>Microvirga</taxon>
    </lineage>
</organism>
<gene>
    <name evidence="1" type="ORF">MicloDRAFT_00063160</name>
</gene>
<dbReference type="Proteomes" id="UP000003947">
    <property type="component" value="Unassembled WGS sequence"/>
</dbReference>
<name>I4YNP7_9HYPH</name>
<evidence type="ECO:0000313" key="1">
    <source>
        <dbReference type="EMBL" id="EIM25589.1"/>
    </source>
</evidence>